<dbReference type="PROSITE" id="PS51352">
    <property type="entry name" value="THIOREDOXIN_2"/>
    <property type="match status" value="1"/>
</dbReference>
<dbReference type="InterPro" id="IPR050553">
    <property type="entry name" value="Thioredoxin_ResA/DsbE_sf"/>
</dbReference>
<dbReference type="PANTHER" id="PTHR42852:SF13">
    <property type="entry name" value="PROTEIN DIPZ"/>
    <property type="match status" value="1"/>
</dbReference>
<dbReference type="EMBL" id="UAUU01000011">
    <property type="protein sequence ID" value="SPZ92095.1"/>
    <property type="molecule type" value="Genomic_DNA"/>
</dbReference>
<proteinExistence type="predicted"/>
<dbReference type="Proteomes" id="UP000251241">
    <property type="component" value="Unassembled WGS sequence"/>
</dbReference>
<dbReference type="GO" id="GO:0016491">
    <property type="term" value="F:oxidoreductase activity"/>
    <property type="evidence" value="ECO:0007669"/>
    <property type="project" value="InterPro"/>
</dbReference>
<dbReference type="SUPFAM" id="SSF52833">
    <property type="entry name" value="Thioredoxin-like"/>
    <property type="match status" value="1"/>
</dbReference>
<organism evidence="2 3">
    <name type="scientific">Sphingobacterium multivorum</name>
    <dbReference type="NCBI Taxonomy" id="28454"/>
    <lineage>
        <taxon>Bacteria</taxon>
        <taxon>Pseudomonadati</taxon>
        <taxon>Bacteroidota</taxon>
        <taxon>Sphingobacteriia</taxon>
        <taxon>Sphingobacteriales</taxon>
        <taxon>Sphingobacteriaceae</taxon>
        <taxon>Sphingobacterium</taxon>
    </lineage>
</organism>
<evidence type="ECO:0000259" key="1">
    <source>
        <dbReference type="PROSITE" id="PS51352"/>
    </source>
</evidence>
<evidence type="ECO:0000313" key="3">
    <source>
        <dbReference type="Proteomes" id="UP000251241"/>
    </source>
</evidence>
<dbReference type="Pfam" id="PF00578">
    <property type="entry name" value="AhpC-TSA"/>
    <property type="match status" value="1"/>
</dbReference>
<dbReference type="InterPro" id="IPR013766">
    <property type="entry name" value="Thioredoxin_domain"/>
</dbReference>
<dbReference type="InterPro" id="IPR000866">
    <property type="entry name" value="AhpC/TSA"/>
</dbReference>
<dbReference type="Gene3D" id="3.40.30.10">
    <property type="entry name" value="Glutaredoxin"/>
    <property type="match status" value="1"/>
</dbReference>
<dbReference type="AlphaFoldDB" id="A0A2X2JWL4"/>
<sequence length="414" mass="47198">MMIVVLYALLGTVKVSSQSLSLSIDVKKDTSIHPLNIGDPIPDKLWNTVLPVMHDPQQKEHIQLKDFQSKKLMIIDFWATWCAPCIASIKKLQIIEKKYADRFALIPVTYEKLDLLQRQMAKLSFHPFSVYSDPQLLQYFPHRSIPHQVWIMDNKVVHIGAAVDANEKNIALALDGHLPQMEVKAEFMDFSLTKPLDEFAKLINTPIYKKSVMTGYIKGIGGNNGIMQANGQKLLYYNNAWVLSMLAYSTGMPLNRIWIDTVKRSNTNFISQQGCYQLIAPEATPDDQMKAWFLADLKASFNCDVGKQWRNMMVMKILKKENCAVQKLEKLKHHTDLRSLLALLNTNFKWKVDLPIYTTDLSLETVLYTNEPIPTLAKDEALLAEFLKLNGLILSHTVESLEIIVVDPKNEPAR</sequence>
<dbReference type="PANTHER" id="PTHR42852">
    <property type="entry name" value="THIOL:DISULFIDE INTERCHANGE PROTEIN DSBE"/>
    <property type="match status" value="1"/>
</dbReference>
<accession>A0A2X2JWL4</accession>
<name>A0A2X2JWL4_SPHMU</name>
<dbReference type="InterPro" id="IPR036249">
    <property type="entry name" value="Thioredoxin-like_sf"/>
</dbReference>
<evidence type="ECO:0000313" key="2">
    <source>
        <dbReference type="EMBL" id="SPZ92095.1"/>
    </source>
</evidence>
<gene>
    <name evidence="2" type="ORF">NCTC11343_04149</name>
</gene>
<reference evidence="2 3" key="1">
    <citation type="submission" date="2018-06" db="EMBL/GenBank/DDBJ databases">
        <authorList>
            <consortium name="Pathogen Informatics"/>
            <person name="Doyle S."/>
        </authorList>
    </citation>
    <scope>NUCLEOTIDE SEQUENCE [LARGE SCALE GENOMIC DNA]</scope>
    <source>
        <strain evidence="2 3">NCTC11343</strain>
    </source>
</reference>
<feature type="domain" description="Thioredoxin" evidence="1">
    <location>
        <begin position="35"/>
        <end position="193"/>
    </location>
</feature>
<protein>
    <submittedName>
        <fullName evidence="2">Thiol-disulfide oxidoreductase</fullName>
    </submittedName>
</protein>
<dbReference type="GO" id="GO:0016209">
    <property type="term" value="F:antioxidant activity"/>
    <property type="evidence" value="ECO:0007669"/>
    <property type="project" value="InterPro"/>
</dbReference>